<evidence type="ECO:0000256" key="1">
    <source>
        <dbReference type="SAM" id="Phobius"/>
    </source>
</evidence>
<feature type="transmembrane region" description="Helical" evidence="1">
    <location>
        <begin position="55"/>
        <end position="75"/>
    </location>
</feature>
<protein>
    <recommendedName>
        <fullName evidence="4">MFS transporter</fullName>
    </recommendedName>
</protein>
<accession>A0ABZ3FUQ9</accession>
<dbReference type="EMBL" id="CP154795">
    <property type="protein sequence ID" value="XAN09495.1"/>
    <property type="molecule type" value="Genomic_DNA"/>
</dbReference>
<keyword evidence="3" id="KW-1185">Reference proteome</keyword>
<reference evidence="2 3" key="1">
    <citation type="submission" date="2024-04" db="EMBL/GenBank/DDBJ databases">
        <title>Isolation of an actinomycete strain from pig manure.</title>
        <authorList>
            <person name="Gong T."/>
            <person name="Yu Z."/>
            <person name="An M."/>
            <person name="Wei C."/>
            <person name="Yang W."/>
            <person name="Liu L."/>
        </authorList>
    </citation>
    <scope>NUCLEOTIDE SEQUENCE [LARGE SCALE GENOMIC DNA]</scope>
    <source>
        <strain evidence="2 3">ZF39</strain>
    </source>
</reference>
<evidence type="ECO:0000313" key="2">
    <source>
        <dbReference type="EMBL" id="XAN09495.1"/>
    </source>
</evidence>
<keyword evidence="1" id="KW-0472">Membrane</keyword>
<organism evidence="2 3">
    <name type="scientific">Ammonicoccus fulvus</name>
    <dbReference type="NCBI Taxonomy" id="3138240"/>
    <lineage>
        <taxon>Bacteria</taxon>
        <taxon>Bacillati</taxon>
        <taxon>Actinomycetota</taxon>
        <taxon>Actinomycetes</taxon>
        <taxon>Propionibacteriales</taxon>
        <taxon>Propionibacteriaceae</taxon>
        <taxon>Ammonicoccus</taxon>
    </lineage>
</organism>
<dbReference type="Proteomes" id="UP001442841">
    <property type="component" value="Chromosome"/>
</dbReference>
<name>A0ABZ3FUQ9_9ACTN</name>
<proteinExistence type="predicted"/>
<keyword evidence="1" id="KW-1133">Transmembrane helix</keyword>
<dbReference type="RefSeq" id="WP_425310942.1">
    <property type="nucleotide sequence ID" value="NZ_CP154795.1"/>
</dbReference>
<sequence length="98" mass="10469">MSAHRWSGGSWMLSLGRQWHWPAGRAALRSALSLTAGFGLGPTFTGVWAQFGPDPLRLCFLSHVALAALALVLGLRVGPGAFDGRSVATPVSPWERGW</sequence>
<gene>
    <name evidence="2" type="ORF">AADG42_07160</name>
</gene>
<evidence type="ECO:0008006" key="4">
    <source>
        <dbReference type="Google" id="ProtNLM"/>
    </source>
</evidence>
<evidence type="ECO:0000313" key="3">
    <source>
        <dbReference type="Proteomes" id="UP001442841"/>
    </source>
</evidence>
<keyword evidence="1" id="KW-0812">Transmembrane</keyword>
<feature type="transmembrane region" description="Helical" evidence="1">
    <location>
        <begin position="26"/>
        <end position="49"/>
    </location>
</feature>